<evidence type="ECO:0000256" key="6">
    <source>
        <dbReference type="ARBA" id="ARBA00023014"/>
    </source>
</evidence>
<reference evidence="8 9" key="1">
    <citation type="journal article" date="2016" name="Nat. Commun.">
        <title>Thousands of microbial genomes shed light on interconnected biogeochemical processes in an aquifer system.</title>
        <authorList>
            <person name="Anantharaman K."/>
            <person name="Brown C.T."/>
            <person name="Hug L.A."/>
            <person name="Sharon I."/>
            <person name="Castelle C.J."/>
            <person name="Probst A.J."/>
            <person name="Thomas B.C."/>
            <person name="Singh A."/>
            <person name="Wilkins M.J."/>
            <person name="Karaoz U."/>
            <person name="Brodie E.L."/>
            <person name="Williams K.H."/>
            <person name="Hubbard S.S."/>
            <person name="Banfield J.F."/>
        </authorList>
    </citation>
    <scope>NUCLEOTIDE SEQUENCE [LARGE SCALE GENOMIC DNA]</scope>
</reference>
<evidence type="ECO:0000256" key="5">
    <source>
        <dbReference type="ARBA" id="ARBA00023004"/>
    </source>
</evidence>
<dbReference type="PROSITE" id="PS51918">
    <property type="entry name" value="RADICAL_SAM"/>
    <property type="match status" value="1"/>
</dbReference>
<organism evidence="8 9">
    <name type="scientific">Candidatus Schekmanbacteria bacterium RBG_13_48_7</name>
    <dbReference type="NCBI Taxonomy" id="1817878"/>
    <lineage>
        <taxon>Bacteria</taxon>
        <taxon>Candidatus Schekmaniibacteriota</taxon>
    </lineage>
</organism>
<dbReference type="InterPro" id="IPR050377">
    <property type="entry name" value="Radical_SAM_PqqE_MftC-like"/>
</dbReference>
<dbReference type="GO" id="GO:0046872">
    <property type="term" value="F:metal ion binding"/>
    <property type="evidence" value="ECO:0007669"/>
    <property type="project" value="UniProtKB-KW"/>
</dbReference>
<dbReference type="CDD" id="cd01335">
    <property type="entry name" value="Radical_SAM"/>
    <property type="match status" value="1"/>
</dbReference>
<dbReference type="InterPro" id="IPR007197">
    <property type="entry name" value="rSAM"/>
</dbReference>
<comment type="caution">
    <text evidence="8">The sequence shown here is derived from an EMBL/GenBank/DDBJ whole genome shotgun (WGS) entry which is preliminary data.</text>
</comment>
<keyword evidence="5" id="KW-0408">Iron</keyword>
<evidence type="ECO:0000256" key="4">
    <source>
        <dbReference type="ARBA" id="ARBA00022723"/>
    </source>
</evidence>
<dbReference type="PIRSF" id="PIRSF037420">
    <property type="entry name" value="PQQ_syn_pqqE"/>
    <property type="match status" value="1"/>
</dbReference>
<accession>A0A1F7RQQ8</accession>
<dbReference type="NCBIfam" id="TIGR04085">
    <property type="entry name" value="rSAM_more_4Fe4S"/>
    <property type="match status" value="1"/>
</dbReference>
<dbReference type="GO" id="GO:0003824">
    <property type="term" value="F:catalytic activity"/>
    <property type="evidence" value="ECO:0007669"/>
    <property type="project" value="InterPro"/>
</dbReference>
<protein>
    <recommendedName>
        <fullName evidence="7">Radical SAM core domain-containing protein</fullName>
    </recommendedName>
</protein>
<dbReference type="Pfam" id="PF13186">
    <property type="entry name" value="SPASM"/>
    <property type="match status" value="1"/>
</dbReference>
<dbReference type="GO" id="GO:0051539">
    <property type="term" value="F:4 iron, 4 sulfur cluster binding"/>
    <property type="evidence" value="ECO:0007669"/>
    <property type="project" value="UniProtKB-KW"/>
</dbReference>
<feature type="domain" description="Radical SAM core" evidence="7">
    <location>
        <begin position="14"/>
        <end position="225"/>
    </location>
</feature>
<evidence type="ECO:0000313" key="9">
    <source>
        <dbReference type="Proteomes" id="UP000179266"/>
    </source>
</evidence>
<dbReference type="SFLD" id="SFLDG01067">
    <property type="entry name" value="SPASM/twitch_domain_containing"/>
    <property type="match status" value="1"/>
</dbReference>
<evidence type="ECO:0000256" key="2">
    <source>
        <dbReference type="ARBA" id="ARBA00022485"/>
    </source>
</evidence>
<gene>
    <name evidence="8" type="ORF">A2161_15855</name>
</gene>
<dbReference type="InterPro" id="IPR023885">
    <property type="entry name" value="4Fe4S-binding_SPASM_dom"/>
</dbReference>
<dbReference type="Proteomes" id="UP000179266">
    <property type="component" value="Unassembled WGS sequence"/>
</dbReference>
<dbReference type="InterPro" id="IPR058240">
    <property type="entry name" value="rSAM_sf"/>
</dbReference>
<evidence type="ECO:0000256" key="1">
    <source>
        <dbReference type="ARBA" id="ARBA00001966"/>
    </source>
</evidence>
<keyword evidence="4" id="KW-0479">Metal-binding</keyword>
<dbReference type="Gene3D" id="3.20.20.70">
    <property type="entry name" value="Aldolase class I"/>
    <property type="match status" value="1"/>
</dbReference>
<dbReference type="Pfam" id="PF04055">
    <property type="entry name" value="Radical_SAM"/>
    <property type="match status" value="1"/>
</dbReference>
<keyword evidence="6" id="KW-0411">Iron-sulfur</keyword>
<proteinExistence type="predicted"/>
<comment type="cofactor">
    <cofactor evidence="1">
        <name>[4Fe-4S] cluster</name>
        <dbReference type="ChEBI" id="CHEBI:49883"/>
    </cofactor>
</comment>
<dbReference type="SUPFAM" id="SSF102114">
    <property type="entry name" value="Radical SAM enzymes"/>
    <property type="match status" value="1"/>
</dbReference>
<dbReference type="SFLD" id="SFLDS00029">
    <property type="entry name" value="Radical_SAM"/>
    <property type="match status" value="1"/>
</dbReference>
<dbReference type="AlphaFoldDB" id="A0A1F7RQQ8"/>
<dbReference type="InterPro" id="IPR017200">
    <property type="entry name" value="PqqE-like"/>
</dbReference>
<evidence type="ECO:0000256" key="3">
    <source>
        <dbReference type="ARBA" id="ARBA00022691"/>
    </source>
</evidence>
<dbReference type="PANTHER" id="PTHR11228:SF7">
    <property type="entry name" value="PQQA PEPTIDE CYCLASE"/>
    <property type="match status" value="1"/>
</dbReference>
<keyword evidence="3" id="KW-0949">S-adenosyl-L-methionine</keyword>
<keyword evidence="2" id="KW-0004">4Fe-4S</keyword>
<sequence length="340" mass="38889">MDYYQKIVEKTVANQIPFAAHFELTYRCNINCIHCYCVIDKQRSEMPLETVTRILDELAEMGCLYVAFSGGEIFCRSDLNNILVYAAKKGFAIRLMTNGTLLDRDIVKSIKSIAPIAVEISLYSMKAELHDQITGFPGSYEKTCQSINKLLENNIKVIIKTVFMKQNVYEYLPLKQFCSDHEIKFRYDLTLTPKIDGNKDNLRYRLNAEELLSFLQTNELTNNFPQRRYQPESMLCNAGHNALSISPYGDVFPCVAVKQKMGNLNNSSLNNIWHSDLFAKFRSIRFDDLKICPDCRLLQYCHRCIGESLIEDGDLLGPSTSNCLIAEARSKTLSKERNSC</sequence>
<dbReference type="SFLD" id="SFLDG01386">
    <property type="entry name" value="main_SPASM_domain-containing"/>
    <property type="match status" value="1"/>
</dbReference>
<dbReference type="InterPro" id="IPR013785">
    <property type="entry name" value="Aldolase_TIM"/>
</dbReference>
<evidence type="ECO:0000259" key="7">
    <source>
        <dbReference type="PROSITE" id="PS51918"/>
    </source>
</evidence>
<evidence type="ECO:0000313" key="8">
    <source>
        <dbReference type="EMBL" id="OGL43478.1"/>
    </source>
</evidence>
<name>A0A1F7RQQ8_9BACT</name>
<dbReference type="EMBL" id="MGDD01000272">
    <property type="protein sequence ID" value="OGL43478.1"/>
    <property type="molecule type" value="Genomic_DNA"/>
</dbReference>
<dbReference type="PANTHER" id="PTHR11228">
    <property type="entry name" value="RADICAL SAM DOMAIN PROTEIN"/>
    <property type="match status" value="1"/>
</dbReference>